<dbReference type="EMBL" id="LYXU01000003">
    <property type="protein sequence ID" value="OBS21623.1"/>
    <property type="molecule type" value="Genomic_DNA"/>
</dbReference>
<proteinExistence type="predicted"/>
<accession>A0A1B8AM66</accession>
<evidence type="ECO:0000313" key="2">
    <source>
        <dbReference type="Proteomes" id="UP000091967"/>
    </source>
</evidence>
<dbReference type="AlphaFoldDB" id="A0A1B8AM66"/>
<dbReference type="Proteomes" id="UP000091967">
    <property type="component" value="Unassembled WGS sequence"/>
</dbReference>
<sequence>MPMQYFSIDYFVKEVNDNAWIVLGEAMISRHSSKPIQPHWEDDEGFFFTMEKTPSPRPPTRAISDSCPISDVLQQSMYNLETLLKIGKAHLHVTPNIGAKEHNTLKAVAEKSYNFMVPTEYCHGEYGDFYYIAYSILPGKSIAEIWPKTKDKALRAKWACQIADAYSEMAKWRGDAICGVDGGHLWETRISKDRADNPRTFTPEVLRKNFDEAGIDCSNIVFCHNHVTPLCFTVDEDRGLLGITRWSAAGFVPTEWPQTAAQSNGFLEASPLTNATWTREDKQDWREQILTALYEIDVFSQNWPAYANWNDTLRWQTD</sequence>
<evidence type="ECO:0000313" key="1">
    <source>
        <dbReference type="EMBL" id="OBS21623.1"/>
    </source>
</evidence>
<keyword evidence="2" id="KW-1185">Reference proteome</keyword>
<gene>
    <name evidence="1" type="ORF">FPOA_07959</name>
</gene>
<dbReference type="InterPro" id="IPR011009">
    <property type="entry name" value="Kinase-like_dom_sf"/>
</dbReference>
<protein>
    <recommendedName>
        <fullName evidence="3">Aminoglycoside phosphotransferase domain-containing protein</fullName>
    </recommendedName>
</protein>
<reference evidence="1 2" key="1">
    <citation type="submission" date="2016-06" db="EMBL/GenBank/DDBJ databases">
        <title>Living apart together: crosstalk between the core and supernumerary genomes in a fungal plant pathogen.</title>
        <authorList>
            <person name="Vanheule A."/>
            <person name="Audenaert K."/>
            <person name="Warris S."/>
            <person name="Van De Geest H."/>
            <person name="Schijlen E."/>
            <person name="Hofte M."/>
            <person name="De Saeger S."/>
            <person name="Haesaert G."/>
            <person name="Waalwijk C."/>
            <person name="Van Der Lee T."/>
        </authorList>
    </citation>
    <scope>NUCLEOTIDE SEQUENCE [LARGE SCALE GENOMIC DNA]</scope>
    <source>
        <strain evidence="1 2">2516</strain>
    </source>
</reference>
<organism evidence="1 2">
    <name type="scientific">Fusarium poae</name>
    <dbReference type="NCBI Taxonomy" id="36050"/>
    <lineage>
        <taxon>Eukaryota</taxon>
        <taxon>Fungi</taxon>
        <taxon>Dikarya</taxon>
        <taxon>Ascomycota</taxon>
        <taxon>Pezizomycotina</taxon>
        <taxon>Sordariomycetes</taxon>
        <taxon>Hypocreomycetidae</taxon>
        <taxon>Hypocreales</taxon>
        <taxon>Nectriaceae</taxon>
        <taxon>Fusarium</taxon>
    </lineage>
</organism>
<dbReference type="OMA" id="FMVPTEY"/>
<dbReference type="OrthoDB" id="5404599at2759"/>
<name>A0A1B8AM66_FUSPO</name>
<evidence type="ECO:0008006" key="3">
    <source>
        <dbReference type="Google" id="ProtNLM"/>
    </source>
</evidence>
<comment type="caution">
    <text evidence="1">The sequence shown here is derived from an EMBL/GenBank/DDBJ whole genome shotgun (WGS) entry which is preliminary data.</text>
</comment>
<dbReference type="SUPFAM" id="SSF56112">
    <property type="entry name" value="Protein kinase-like (PK-like)"/>
    <property type="match status" value="1"/>
</dbReference>